<accession>A0ACB8CIS7</accession>
<reference evidence="1" key="1">
    <citation type="submission" date="2020-05" db="EMBL/GenBank/DDBJ databases">
        <title>Large-scale comparative analyses of tick genomes elucidate their genetic diversity and vector capacities.</title>
        <authorList>
            <person name="Jia N."/>
            <person name="Wang J."/>
            <person name="Shi W."/>
            <person name="Du L."/>
            <person name="Sun Y."/>
            <person name="Zhan W."/>
            <person name="Jiang J."/>
            <person name="Wang Q."/>
            <person name="Zhang B."/>
            <person name="Ji P."/>
            <person name="Sakyi L.B."/>
            <person name="Cui X."/>
            <person name="Yuan T."/>
            <person name="Jiang B."/>
            <person name="Yang W."/>
            <person name="Lam T.T.-Y."/>
            <person name="Chang Q."/>
            <person name="Ding S."/>
            <person name="Wang X."/>
            <person name="Zhu J."/>
            <person name="Ruan X."/>
            <person name="Zhao L."/>
            <person name="Wei J."/>
            <person name="Que T."/>
            <person name="Du C."/>
            <person name="Cheng J."/>
            <person name="Dai P."/>
            <person name="Han X."/>
            <person name="Huang E."/>
            <person name="Gao Y."/>
            <person name="Liu J."/>
            <person name="Shao H."/>
            <person name="Ye R."/>
            <person name="Li L."/>
            <person name="Wei W."/>
            <person name="Wang X."/>
            <person name="Wang C."/>
            <person name="Yang T."/>
            <person name="Huo Q."/>
            <person name="Li W."/>
            <person name="Guo W."/>
            <person name="Chen H."/>
            <person name="Zhou L."/>
            <person name="Ni X."/>
            <person name="Tian J."/>
            <person name="Zhou Y."/>
            <person name="Sheng Y."/>
            <person name="Liu T."/>
            <person name="Pan Y."/>
            <person name="Xia L."/>
            <person name="Li J."/>
            <person name="Zhao F."/>
            <person name="Cao W."/>
        </authorList>
    </citation>
    <scope>NUCLEOTIDE SEQUENCE</scope>
    <source>
        <strain evidence="1">Dsil-2018</strain>
    </source>
</reference>
<name>A0ACB8CIS7_DERSI</name>
<dbReference type="EMBL" id="CM023476">
    <property type="protein sequence ID" value="KAH7942581.1"/>
    <property type="molecule type" value="Genomic_DNA"/>
</dbReference>
<organism evidence="1 2">
    <name type="scientific">Dermacentor silvarum</name>
    <name type="common">Tick</name>
    <dbReference type="NCBI Taxonomy" id="543639"/>
    <lineage>
        <taxon>Eukaryota</taxon>
        <taxon>Metazoa</taxon>
        <taxon>Ecdysozoa</taxon>
        <taxon>Arthropoda</taxon>
        <taxon>Chelicerata</taxon>
        <taxon>Arachnida</taxon>
        <taxon>Acari</taxon>
        <taxon>Parasitiformes</taxon>
        <taxon>Ixodida</taxon>
        <taxon>Ixodoidea</taxon>
        <taxon>Ixodidae</taxon>
        <taxon>Rhipicephalinae</taxon>
        <taxon>Dermacentor</taxon>
    </lineage>
</organism>
<comment type="caution">
    <text evidence="1">The sequence shown here is derived from an EMBL/GenBank/DDBJ whole genome shotgun (WGS) entry which is preliminary data.</text>
</comment>
<evidence type="ECO:0000313" key="2">
    <source>
        <dbReference type="Proteomes" id="UP000821865"/>
    </source>
</evidence>
<keyword evidence="2" id="KW-1185">Reference proteome</keyword>
<dbReference type="Proteomes" id="UP000821865">
    <property type="component" value="Chromosome 7"/>
</dbReference>
<evidence type="ECO:0000313" key="1">
    <source>
        <dbReference type="EMBL" id="KAH7942581.1"/>
    </source>
</evidence>
<gene>
    <name evidence="1" type="ORF">HPB49_025534</name>
</gene>
<sequence length="110" mass="12408">MSCKSTWRLFRSLLDPSTTRKETQRQLRRAYYAYQGPTSQLANDPCDRYLCLTVAPKSPEYVYCRLPNPVLDAPFTLPDLRVALAKMKRGTAPGRDGIMVTLLAKLPDSA</sequence>
<proteinExistence type="predicted"/>
<protein>
    <submittedName>
        <fullName evidence="1">Uncharacterized protein</fullName>
    </submittedName>
</protein>